<organism evidence="1 2">
    <name type="scientific">Coprococcus hominis</name>
    <name type="common">ex Liu et al. 2022</name>
    <dbReference type="NCBI Taxonomy" id="2763039"/>
    <lineage>
        <taxon>Bacteria</taxon>
        <taxon>Bacillati</taxon>
        <taxon>Bacillota</taxon>
        <taxon>Clostridia</taxon>
        <taxon>Lachnospirales</taxon>
        <taxon>Lachnospiraceae</taxon>
        <taxon>Coprococcus</taxon>
    </lineage>
</organism>
<reference evidence="1 2" key="1">
    <citation type="submission" date="2020-08" db="EMBL/GenBank/DDBJ databases">
        <title>Genome public.</title>
        <authorList>
            <person name="Liu C."/>
            <person name="Sun Q."/>
        </authorList>
    </citation>
    <scope>NUCLEOTIDE SEQUENCE [LARGE SCALE GENOMIC DNA]</scope>
    <source>
        <strain evidence="1 2">NSJ-10</strain>
    </source>
</reference>
<sequence length="203" mass="23069">MKFKSTNEIETIQLRDAQIKEMKLVGVGEVEAEASGEEKTDGTAEIVSEVKADVAEAAGQAKKDEAASPKGLRARWLELYVEGAVVKDNNSQNEYYADKYADQMEIRFKNPVIEAVLLEGHKYYDANDNLVEEVPDQKLAEDEYEKIFGKFKENYIFYGGKPEADKKCYQMIVDVDEDSYIVSFYYDKVIAGWNHFLNKANMG</sequence>
<name>A0A8I0AKA9_9FIRM</name>
<dbReference type="RefSeq" id="WP_117823508.1">
    <property type="nucleotide sequence ID" value="NZ_JACOOX010000006.1"/>
</dbReference>
<keyword evidence="2" id="KW-1185">Reference proteome</keyword>
<proteinExistence type="predicted"/>
<dbReference type="EMBL" id="JACOOX010000006">
    <property type="protein sequence ID" value="MBC5663600.1"/>
    <property type="molecule type" value="Genomic_DNA"/>
</dbReference>
<dbReference type="Proteomes" id="UP000615234">
    <property type="component" value="Unassembled WGS sequence"/>
</dbReference>
<evidence type="ECO:0000313" key="1">
    <source>
        <dbReference type="EMBL" id="MBC5663600.1"/>
    </source>
</evidence>
<comment type="caution">
    <text evidence="1">The sequence shown here is derived from an EMBL/GenBank/DDBJ whole genome shotgun (WGS) entry which is preliminary data.</text>
</comment>
<evidence type="ECO:0000313" key="2">
    <source>
        <dbReference type="Proteomes" id="UP000615234"/>
    </source>
</evidence>
<gene>
    <name evidence="1" type="ORF">H8S09_12085</name>
</gene>
<dbReference type="AlphaFoldDB" id="A0A8I0AKA9"/>
<protein>
    <submittedName>
        <fullName evidence="1">Uncharacterized protein</fullName>
    </submittedName>
</protein>
<accession>A0A8I0AKA9</accession>